<dbReference type="InterPro" id="IPR002563">
    <property type="entry name" value="Flavin_Rdtase-like_dom"/>
</dbReference>
<dbReference type="SUPFAM" id="SSF50475">
    <property type="entry name" value="FMN-binding split barrel"/>
    <property type="match status" value="1"/>
</dbReference>
<comment type="caution">
    <text evidence="6">The sequence shown here is derived from an EMBL/GenBank/DDBJ whole genome shotgun (WGS) entry which is preliminary data.</text>
</comment>
<dbReference type="PANTHER" id="PTHR33798">
    <property type="entry name" value="FLAVOPROTEIN OXYGENASE"/>
    <property type="match status" value="1"/>
</dbReference>
<dbReference type="OrthoDB" id="9794638at2"/>
<dbReference type="SMART" id="SM00903">
    <property type="entry name" value="Flavin_Reduct"/>
    <property type="match status" value="1"/>
</dbReference>
<gene>
    <name evidence="6" type="ORF">BCF53_10729</name>
</gene>
<keyword evidence="2" id="KW-0285">Flavoprotein</keyword>
<dbReference type="PANTHER" id="PTHR33798:SF5">
    <property type="entry name" value="FLAVIN REDUCTASE LIKE DOMAIN-CONTAINING PROTEIN"/>
    <property type="match status" value="1"/>
</dbReference>
<sequence>MNINLSQLDKARTYKLFTHAIVPRPIAWVLTENENGSYNVAPFSYFNVVCSEPPLMMFSAGKKRDGSKKDTWANIERTGQCVIHIVGDVLAGPLNESARTLAAGESEVEHIDQDLITDAGFELPRLDAAPIAFDCKLYDIHELGDGPQAIIYCQATAAYLDDAILDADTKLVDPLKLRPLARLGGESYARQGEVFDLKRPS</sequence>
<evidence type="ECO:0000256" key="1">
    <source>
        <dbReference type="ARBA" id="ARBA00001917"/>
    </source>
</evidence>
<dbReference type="Pfam" id="PF01613">
    <property type="entry name" value="Flavin_Reduct"/>
    <property type="match status" value="1"/>
</dbReference>
<dbReference type="InterPro" id="IPR012349">
    <property type="entry name" value="Split_barrel_FMN-bd"/>
</dbReference>
<evidence type="ECO:0000313" key="6">
    <source>
        <dbReference type="EMBL" id="TCS41016.1"/>
    </source>
</evidence>
<evidence type="ECO:0000256" key="3">
    <source>
        <dbReference type="ARBA" id="ARBA00022643"/>
    </source>
</evidence>
<keyword evidence="7" id="KW-1185">Reference proteome</keyword>
<protein>
    <submittedName>
        <fullName evidence="6">Flavin reductase (DIM6/NTAB) family NADH-FMN oxidoreductase RutF</fullName>
    </submittedName>
</protein>
<evidence type="ECO:0000256" key="4">
    <source>
        <dbReference type="ARBA" id="ARBA00038054"/>
    </source>
</evidence>
<proteinExistence type="inferred from homology"/>
<dbReference type="GO" id="GO:0016646">
    <property type="term" value="F:oxidoreductase activity, acting on the CH-NH group of donors, NAD or NADP as acceptor"/>
    <property type="evidence" value="ECO:0007669"/>
    <property type="project" value="UniProtKB-ARBA"/>
</dbReference>
<dbReference type="RefSeq" id="WP_132701466.1">
    <property type="nucleotide sequence ID" value="NZ_SLZR01000007.1"/>
</dbReference>
<dbReference type="GO" id="GO:0010181">
    <property type="term" value="F:FMN binding"/>
    <property type="evidence" value="ECO:0007669"/>
    <property type="project" value="InterPro"/>
</dbReference>
<name>A0A4V2UJQ3_9GAMM</name>
<feature type="domain" description="Flavin reductase like" evidence="5">
    <location>
        <begin position="19"/>
        <end position="173"/>
    </location>
</feature>
<accession>A0A4V2UJQ3</accession>
<dbReference type="EMBL" id="SLZR01000007">
    <property type="protein sequence ID" value="TCS41016.1"/>
    <property type="molecule type" value="Genomic_DNA"/>
</dbReference>
<evidence type="ECO:0000259" key="5">
    <source>
        <dbReference type="SMART" id="SM00903"/>
    </source>
</evidence>
<organism evidence="6 7">
    <name type="scientific">Reinekea marinisedimentorum</name>
    <dbReference type="NCBI Taxonomy" id="230495"/>
    <lineage>
        <taxon>Bacteria</taxon>
        <taxon>Pseudomonadati</taxon>
        <taxon>Pseudomonadota</taxon>
        <taxon>Gammaproteobacteria</taxon>
        <taxon>Oceanospirillales</taxon>
        <taxon>Saccharospirillaceae</taxon>
        <taxon>Reinekea</taxon>
    </lineage>
</organism>
<evidence type="ECO:0000313" key="7">
    <source>
        <dbReference type="Proteomes" id="UP000295793"/>
    </source>
</evidence>
<keyword evidence="3" id="KW-0288">FMN</keyword>
<dbReference type="Gene3D" id="2.30.110.10">
    <property type="entry name" value="Electron Transport, Fmn-binding Protein, Chain A"/>
    <property type="match status" value="1"/>
</dbReference>
<reference evidence="6 7" key="1">
    <citation type="submission" date="2019-03" db="EMBL/GenBank/DDBJ databases">
        <title>Genomic Encyclopedia of Archaeal and Bacterial Type Strains, Phase II (KMG-II): from individual species to whole genera.</title>
        <authorList>
            <person name="Goeker M."/>
        </authorList>
    </citation>
    <scope>NUCLEOTIDE SEQUENCE [LARGE SCALE GENOMIC DNA]</scope>
    <source>
        <strain evidence="6 7">DSM 15388</strain>
    </source>
</reference>
<dbReference type="Proteomes" id="UP000295793">
    <property type="component" value="Unassembled WGS sequence"/>
</dbReference>
<dbReference type="AlphaFoldDB" id="A0A4V2UJQ3"/>
<comment type="similarity">
    <text evidence="4">Belongs to the flavoredoxin family.</text>
</comment>
<evidence type="ECO:0000256" key="2">
    <source>
        <dbReference type="ARBA" id="ARBA00022630"/>
    </source>
</evidence>
<comment type="cofactor">
    <cofactor evidence="1">
        <name>FMN</name>
        <dbReference type="ChEBI" id="CHEBI:58210"/>
    </cofactor>
</comment>